<dbReference type="EMBL" id="WUBI01000001">
    <property type="protein sequence ID" value="MWV44234.1"/>
    <property type="molecule type" value="Genomic_DNA"/>
</dbReference>
<reference evidence="1 2" key="1">
    <citation type="submission" date="2019-12" db="EMBL/GenBank/DDBJ databases">
        <title>Paenibacillus sp. nov., an endophytic bacterium isolated from the stem of Dendrobium.</title>
        <authorList>
            <person name="Zhao R."/>
        </authorList>
    </citation>
    <scope>NUCLEOTIDE SEQUENCE [LARGE SCALE GENOMIC DNA]</scope>
    <source>
        <strain evidence="1 2">HJL G12</strain>
    </source>
</reference>
<comment type="caution">
    <text evidence="1">The sequence shown here is derived from an EMBL/GenBank/DDBJ whole genome shotgun (WGS) entry which is preliminary data.</text>
</comment>
<dbReference type="AlphaFoldDB" id="A0A7X3IHV2"/>
<accession>A0A7X3IHV2</accession>
<gene>
    <name evidence="1" type="ORF">GRF59_11380</name>
</gene>
<keyword evidence="2" id="KW-1185">Reference proteome</keyword>
<protein>
    <submittedName>
        <fullName evidence="1">Pullulanase</fullName>
    </submittedName>
</protein>
<evidence type="ECO:0000313" key="1">
    <source>
        <dbReference type="EMBL" id="MWV44234.1"/>
    </source>
</evidence>
<evidence type="ECO:0000313" key="2">
    <source>
        <dbReference type="Proteomes" id="UP000460318"/>
    </source>
</evidence>
<dbReference type="Proteomes" id="UP000460318">
    <property type="component" value="Unassembled WGS sequence"/>
</dbReference>
<dbReference type="Pfam" id="PF20119">
    <property type="entry name" value="DUF6509"/>
    <property type="match status" value="1"/>
</dbReference>
<name>A0A7X3IHV2_9BACL</name>
<dbReference type="RefSeq" id="WP_160497670.1">
    <property type="nucleotide sequence ID" value="NZ_WUBI01000001.1"/>
</dbReference>
<dbReference type="InterPro" id="IPR045424">
    <property type="entry name" value="DUF6509"/>
</dbReference>
<proteinExistence type="predicted"/>
<organism evidence="1 2">
    <name type="scientific">Paenibacillus dendrobii</name>
    <dbReference type="NCBI Taxonomy" id="2691084"/>
    <lineage>
        <taxon>Bacteria</taxon>
        <taxon>Bacillati</taxon>
        <taxon>Bacillota</taxon>
        <taxon>Bacilli</taxon>
        <taxon>Bacillales</taxon>
        <taxon>Paenibacillaceae</taxon>
        <taxon>Paenibacillus</taxon>
    </lineage>
</organism>
<sequence length="98" mass="11579">MLTITEFQVEHIKDPFRILAGKRYEYKLDIEVPDDDELYSENGLYVRAIYNEQEEGGGLVKYDLYEKSTDLYLDFDLEDEEVQAIETFCREHLGDAEE</sequence>